<feature type="transmembrane region" description="Helical" evidence="5">
    <location>
        <begin position="136"/>
        <end position="156"/>
    </location>
</feature>
<keyword evidence="4 5" id="KW-0472">Membrane</keyword>
<comment type="caution">
    <text evidence="7">The sequence shown here is derived from an EMBL/GenBank/DDBJ whole genome shotgun (WGS) entry which is preliminary data.</text>
</comment>
<feature type="transmembrane region" description="Helical" evidence="5">
    <location>
        <begin position="45"/>
        <end position="62"/>
    </location>
</feature>
<accession>A0ABD5XVK4</accession>
<dbReference type="InterPro" id="IPR052185">
    <property type="entry name" value="IPC_Synthase-Related"/>
</dbReference>
<dbReference type="RefSeq" id="WP_274324262.1">
    <property type="nucleotide sequence ID" value="NZ_CP118158.1"/>
</dbReference>
<sequence length="261" mass="28182">MTLLPVLTRVVAVNLVFVAASALALVGPTQLRTTAAELPDRLREVAVPVGLLAGVLLLNSVVREPVTEVAWLVGINITPLIYGIEGDFVPWLQSMGSPALTTLFSYAYVYGYVYVLVFPLIAYAALEDTRPLRQLAIAYSVNYCLGLVCYVLFVAYGPRNLLGGSVESLLYTHHPEFQFLTSQVNSNTNVFPSLHTSLSATVIGVAYDTRRRYPGWFAIATALGLTIIGATMYLGIHWATDVVAGLVLAAIAVATGRRFAD</sequence>
<evidence type="ECO:0000256" key="4">
    <source>
        <dbReference type="ARBA" id="ARBA00023136"/>
    </source>
</evidence>
<gene>
    <name evidence="7" type="ORF">ACFQMA_02200</name>
</gene>
<evidence type="ECO:0000256" key="1">
    <source>
        <dbReference type="ARBA" id="ARBA00004141"/>
    </source>
</evidence>
<dbReference type="EMBL" id="JBHTAS010000001">
    <property type="protein sequence ID" value="MFC7138646.1"/>
    <property type="molecule type" value="Genomic_DNA"/>
</dbReference>
<dbReference type="PANTHER" id="PTHR31310">
    <property type="match status" value="1"/>
</dbReference>
<reference evidence="7 8" key="1">
    <citation type="journal article" date="2019" name="Int. J. Syst. Evol. Microbiol.">
        <title>The Global Catalogue of Microorganisms (GCM) 10K type strain sequencing project: providing services to taxonomists for standard genome sequencing and annotation.</title>
        <authorList>
            <consortium name="The Broad Institute Genomics Platform"/>
            <consortium name="The Broad Institute Genome Sequencing Center for Infectious Disease"/>
            <person name="Wu L."/>
            <person name="Ma J."/>
        </authorList>
    </citation>
    <scope>NUCLEOTIDE SEQUENCE [LARGE SCALE GENOMIC DNA]</scope>
    <source>
        <strain evidence="7 8">XZYJT29</strain>
    </source>
</reference>
<protein>
    <submittedName>
        <fullName evidence="7">Phosphatase PAP2 family protein</fullName>
    </submittedName>
</protein>
<keyword evidence="2 5" id="KW-0812">Transmembrane</keyword>
<keyword evidence="8" id="KW-1185">Reference proteome</keyword>
<name>A0ABD5XVK4_9EURY</name>
<dbReference type="InterPro" id="IPR000326">
    <property type="entry name" value="PAP2/HPO"/>
</dbReference>
<feature type="transmembrane region" description="Helical" evidence="5">
    <location>
        <begin position="103"/>
        <end position="124"/>
    </location>
</feature>
<feature type="domain" description="Phosphatidic acid phosphatase type 2/haloperoxidase" evidence="6">
    <location>
        <begin position="148"/>
        <end position="257"/>
    </location>
</feature>
<evidence type="ECO:0000313" key="8">
    <source>
        <dbReference type="Proteomes" id="UP001596432"/>
    </source>
</evidence>
<organism evidence="7 8">
    <name type="scientific">Halosimplex aquaticum</name>
    <dbReference type="NCBI Taxonomy" id="3026162"/>
    <lineage>
        <taxon>Archaea</taxon>
        <taxon>Methanobacteriati</taxon>
        <taxon>Methanobacteriota</taxon>
        <taxon>Stenosarchaea group</taxon>
        <taxon>Halobacteria</taxon>
        <taxon>Halobacteriales</taxon>
        <taxon>Haloarculaceae</taxon>
        <taxon>Halosimplex</taxon>
    </lineage>
</organism>
<keyword evidence="3 5" id="KW-1133">Transmembrane helix</keyword>
<dbReference type="SUPFAM" id="SSF48317">
    <property type="entry name" value="Acid phosphatase/Vanadium-dependent haloperoxidase"/>
    <property type="match status" value="1"/>
</dbReference>
<feature type="transmembrane region" description="Helical" evidence="5">
    <location>
        <begin position="216"/>
        <end position="236"/>
    </location>
</feature>
<dbReference type="Proteomes" id="UP001596432">
    <property type="component" value="Unassembled WGS sequence"/>
</dbReference>
<evidence type="ECO:0000256" key="2">
    <source>
        <dbReference type="ARBA" id="ARBA00022692"/>
    </source>
</evidence>
<dbReference type="GO" id="GO:0016020">
    <property type="term" value="C:membrane"/>
    <property type="evidence" value="ECO:0007669"/>
    <property type="project" value="UniProtKB-SubCell"/>
</dbReference>
<dbReference type="Gene3D" id="1.20.144.10">
    <property type="entry name" value="Phosphatidic acid phosphatase type 2/haloperoxidase"/>
    <property type="match status" value="1"/>
</dbReference>
<dbReference type="InterPro" id="IPR036938">
    <property type="entry name" value="PAP2/HPO_sf"/>
</dbReference>
<evidence type="ECO:0000259" key="6">
    <source>
        <dbReference type="SMART" id="SM00014"/>
    </source>
</evidence>
<feature type="transmembrane region" description="Helical" evidence="5">
    <location>
        <begin position="242"/>
        <end position="260"/>
    </location>
</feature>
<dbReference type="PANTHER" id="PTHR31310:SF7">
    <property type="entry name" value="PA-PHOSPHATASE RELATED-FAMILY PROTEIN DDB_G0268928"/>
    <property type="match status" value="1"/>
</dbReference>
<dbReference type="Pfam" id="PF14378">
    <property type="entry name" value="PAP2_3"/>
    <property type="match status" value="1"/>
</dbReference>
<dbReference type="SMART" id="SM00014">
    <property type="entry name" value="acidPPc"/>
    <property type="match status" value="1"/>
</dbReference>
<proteinExistence type="predicted"/>
<feature type="transmembrane region" description="Helical" evidence="5">
    <location>
        <begin position="6"/>
        <end position="25"/>
    </location>
</feature>
<dbReference type="GeneID" id="78818887"/>
<dbReference type="InterPro" id="IPR026841">
    <property type="entry name" value="Aur1/Ipt1"/>
</dbReference>
<evidence type="ECO:0000256" key="5">
    <source>
        <dbReference type="SAM" id="Phobius"/>
    </source>
</evidence>
<evidence type="ECO:0000313" key="7">
    <source>
        <dbReference type="EMBL" id="MFC7138646.1"/>
    </source>
</evidence>
<comment type="subcellular location">
    <subcellularLocation>
        <location evidence="1">Membrane</location>
        <topology evidence="1">Multi-pass membrane protein</topology>
    </subcellularLocation>
</comment>
<evidence type="ECO:0000256" key="3">
    <source>
        <dbReference type="ARBA" id="ARBA00022989"/>
    </source>
</evidence>
<dbReference type="AlphaFoldDB" id="A0ABD5XVK4"/>